<dbReference type="InterPro" id="IPR016181">
    <property type="entry name" value="Acyl_CoA_acyltransferase"/>
</dbReference>
<comment type="similarity">
    <text evidence="6">Belongs to the acetyltransferase family. OlsB subfamily.</text>
</comment>
<keyword evidence="5 12" id="KW-0012">Acyltransferase</keyword>
<keyword evidence="4" id="KW-0443">Lipid metabolism</keyword>
<dbReference type="EMBL" id="JAQSDF010000064">
    <property type="protein sequence ID" value="MDI1232177.1"/>
    <property type="molecule type" value="Genomic_DNA"/>
</dbReference>
<dbReference type="SUPFAM" id="SSF55729">
    <property type="entry name" value="Acyl-CoA N-acyltransferases (Nat)"/>
    <property type="match status" value="1"/>
</dbReference>
<organism evidence="12 13">
    <name type="scientific">Candidatus Methylobacter titanis</name>
    <dbReference type="NCBI Taxonomy" id="3053457"/>
    <lineage>
        <taxon>Bacteria</taxon>
        <taxon>Pseudomonadati</taxon>
        <taxon>Pseudomonadota</taxon>
        <taxon>Gammaproteobacteria</taxon>
        <taxon>Methylococcales</taxon>
        <taxon>Methylococcaceae</taxon>
        <taxon>Methylobacter</taxon>
    </lineage>
</organism>
<evidence type="ECO:0000256" key="1">
    <source>
        <dbReference type="ARBA" id="ARBA00005189"/>
    </source>
</evidence>
<dbReference type="InterPro" id="IPR052351">
    <property type="entry name" value="Ornithine_N-alpha-AT"/>
</dbReference>
<dbReference type="Pfam" id="PF13444">
    <property type="entry name" value="Acetyltransf_5"/>
    <property type="match status" value="1"/>
</dbReference>
<evidence type="ECO:0000256" key="5">
    <source>
        <dbReference type="ARBA" id="ARBA00023315"/>
    </source>
</evidence>
<dbReference type="Proteomes" id="UP001160519">
    <property type="component" value="Unassembled WGS sequence"/>
</dbReference>
<evidence type="ECO:0000256" key="8">
    <source>
        <dbReference type="ARBA" id="ARBA00039866"/>
    </source>
</evidence>
<keyword evidence="13" id="KW-1185">Reference proteome</keyword>
<evidence type="ECO:0000256" key="3">
    <source>
        <dbReference type="ARBA" id="ARBA00022679"/>
    </source>
</evidence>
<dbReference type="GO" id="GO:0006629">
    <property type="term" value="P:lipid metabolic process"/>
    <property type="evidence" value="ECO:0007669"/>
    <property type="project" value="UniProtKB-KW"/>
</dbReference>
<evidence type="ECO:0000259" key="11">
    <source>
        <dbReference type="PROSITE" id="PS51186"/>
    </source>
</evidence>
<evidence type="ECO:0000256" key="10">
    <source>
        <dbReference type="ARBA" id="ARBA00047785"/>
    </source>
</evidence>
<dbReference type="Gene3D" id="3.40.630.30">
    <property type="match status" value="1"/>
</dbReference>
<dbReference type="InterPro" id="IPR000182">
    <property type="entry name" value="GNAT_dom"/>
</dbReference>
<keyword evidence="3 12" id="KW-0808">Transferase</keyword>
<evidence type="ECO:0000313" key="12">
    <source>
        <dbReference type="EMBL" id="MDI1232177.1"/>
    </source>
</evidence>
<comment type="caution">
    <text evidence="12">The sequence shown here is derived from an EMBL/GenBank/DDBJ whole genome shotgun (WGS) entry which is preliminary data.</text>
</comment>
<dbReference type="AlphaFoldDB" id="A0AA43TME6"/>
<evidence type="ECO:0000313" key="13">
    <source>
        <dbReference type="Proteomes" id="UP001160519"/>
    </source>
</evidence>
<proteinExistence type="inferred from homology"/>
<dbReference type="PROSITE" id="PS51186">
    <property type="entry name" value="GNAT"/>
    <property type="match status" value="1"/>
</dbReference>
<dbReference type="EC" id="2.3.2.30" evidence="7"/>
<evidence type="ECO:0000256" key="9">
    <source>
        <dbReference type="ARBA" id="ARBA00045724"/>
    </source>
</evidence>
<comment type="pathway">
    <text evidence="1">Lipid metabolism.</text>
</comment>
<reference evidence="12" key="1">
    <citation type="submission" date="2023-01" db="EMBL/GenBank/DDBJ databases">
        <title>Biogeochemical cycle of methane in antarctic sediments.</title>
        <authorList>
            <person name="Roldan D.M."/>
            <person name="Menes R.J."/>
        </authorList>
    </citation>
    <scope>NUCLEOTIDE SEQUENCE [LARGE SCALE GENOMIC DNA]</scope>
    <source>
        <strain evidence="12">K-2018 MAG008</strain>
    </source>
</reference>
<accession>A0AA43TME6</accession>
<protein>
    <recommendedName>
        <fullName evidence="8">L-ornithine N(alpha)-acyltransferase</fullName>
        <ecNumber evidence="7">2.3.2.30</ecNumber>
    </recommendedName>
</protein>
<name>A0AA43TME6_9GAMM</name>
<feature type="domain" description="N-acetyltransferase" evidence="11">
    <location>
        <begin position="34"/>
        <end position="254"/>
    </location>
</feature>
<comment type="function">
    <text evidence="9">Catalyzes the first step in the biosynthesis of ornithine lipids, which are phosphorus-free membrane lipids. Catalyzes the 3-hydroxyacyl-acyl carrier protein-dependent acylation of ornithine to form lyso-ornithine lipid (LOL).</text>
</comment>
<dbReference type="GO" id="GO:0043810">
    <property type="term" value="F:ornithine-acyl [acyl carrier protein] N-acyltransferase activity"/>
    <property type="evidence" value="ECO:0007669"/>
    <property type="project" value="UniProtKB-EC"/>
</dbReference>
<gene>
    <name evidence="12" type="ORF">PSU93_13605</name>
</gene>
<keyword evidence="2" id="KW-0444">Lipid biosynthesis</keyword>
<evidence type="ECO:0000256" key="7">
    <source>
        <dbReference type="ARBA" id="ARBA00039058"/>
    </source>
</evidence>
<dbReference type="PANTHER" id="PTHR37323">
    <property type="entry name" value="GCN5-RELATED N-ACETYLTRANSFERASE"/>
    <property type="match status" value="1"/>
</dbReference>
<evidence type="ECO:0000256" key="2">
    <source>
        <dbReference type="ARBA" id="ARBA00022516"/>
    </source>
</evidence>
<comment type="catalytic activity">
    <reaction evidence="10">
        <text>a (3R)-hydroxyacyl-[ACP] + L-ornithine = a lyso-ornithine lipid + holo-[ACP] + H(+)</text>
        <dbReference type="Rhea" id="RHEA:20633"/>
        <dbReference type="Rhea" id="RHEA-COMP:9685"/>
        <dbReference type="Rhea" id="RHEA-COMP:9945"/>
        <dbReference type="ChEBI" id="CHEBI:15378"/>
        <dbReference type="ChEBI" id="CHEBI:46911"/>
        <dbReference type="ChEBI" id="CHEBI:64479"/>
        <dbReference type="ChEBI" id="CHEBI:78827"/>
        <dbReference type="ChEBI" id="CHEBI:138482"/>
        <dbReference type="EC" id="2.3.2.30"/>
    </reaction>
    <physiologicalReaction direction="left-to-right" evidence="10">
        <dbReference type="Rhea" id="RHEA:20634"/>
    </physiologicalReaction>
</comment>
<evidence type="ECO:0000256" key="4">
    <source>
        <dbReference type="ARBA" id="ARBA00023098"/>
    </source>
</evidence>
<evidence type="ECO:0000256" key="6">
    <source>
        <dbReference type="ARBA" id="ARBA00038095"/>
    </source>
</evidence>
<dbReference type="PANTHER" id="PTHR37323:SF1">
    <property type="entry name" value="L-ORNITHINE N(ALPHA)-ACYLTRANSFERASE"/>
    <property type="match status" value="1"/>
</dbReference>
<sequence>MKKIDVAIQLKPAKRLESFVIARDGVYAGNLPGAGATANSEALIKEAQALRFRVFAKEMGAKLKTEAEGLDYDEVDSYCDHLIVYDNVNKKIVGYTRLLNQDQAERLGRFYSQTEFDLDQVLTLPGRFLEIGRTCVDPDYRGSAVLTTLWSALVQYALEGQFNYLLGCASITPGPSGFAVDAVYRNIDAKNIAPASIQVKPSIPVPSELRCKRDESGIPPLLKAYFRFGAMVCGEPCWDEDFNCMDLFMLLPLDQLQERYSKHYMRNYIARDGVYATSQSGTGTAIARDSVYAESVSEAKRGAGW</sequence>